<dbReference type="OrthoDB" id="420422at2759"/>
<evidence type="ECO:0000313" key="3">
    <source>
        <dbReference type="EnsemblMetazoa" id="CapteP151675"/>
    </source>
</evidence>
<dbReference type="STRING" id="283909.R7T5F2"/>
<dbReference type="GO" id="GO:0033063">
    <property type="term" value="C:Rad51B-Rad51C-Rad51D-XRCC2 complex"/>
    <property type="evidence" value="ECO:0007669"/>
    <property type="project" value="InterPro"/>
</dbReference>
<dbReference type="EMBL" id="AMQN01033508">
    <property type="status" value="NOT_ANNOTATED_CDS"/>
    <property type="molecule type" value="Genomic_DNA"/>
</dbReference>
<dbReference type="InterPro" id="IPR030547">
    <property type="entry name" value="XRCC2"/>
</dbReference>
<dbReference type="OMA" id="THRIFFS"/>
<dbReference type="GO" id="GO:0140664">
    <property type="term" value="F:ATP-dependent DNA damage sensor activity"/>
    <property type="evidence" value="ECO:0007669"/>
    <property type="project" value="InterPro"/>
</dbReference>
<dbReference type="PROSITE" id="PS50162">
    <property type="entry name" value="RECA_2"/>
    <property type="match status" value="1"/>
</dbReference>
<feature type="domain" description="RecA family profile 1" evidence="1">
    <location>
        <begin position="12"/>
        <end position="274"/>
    </location>
</feature>
<dbReference type="EnsemblMetazoa" id="CapteT151675">
    <property type="protein sequence ID" value="CapteP151675"/>
    <property type="gene ID" value="CapteG151675"/>
</dbReference>
<dbReference type="GO" id="GO:0005524">
    <property type="term" value="F:ATP binding"/>
    <property type="evidence" value="ECO:0007669"/>
    <property type="project" value="InterPro"/>
</dbReference>
<dbReference type="CDD" id="cd19490">
    <property type="entry name" value="XRCC2"/>
    <property type="match status" value="1"/>
</dbReference>
<dbReference type="InterPro" id="IPR020588">
    <property type="entry name" value="RecA_ATP-bd"/>
</dbReference>
<dbReference type="GO" id="GO:0000724">
    <property type="term" value="P:double-strand break repair via homologous recombination"/>
    <property type="evidence" value="ECO:0007669"/>
    <property type="project" value="InterPro"/>
</dbReference>
<organism evidence="2">
    <name type="scientific">Capitella teleta</name>
    <name type="common">Polychaete worm</name>
    <dbReference type="NCBI Taxonomy" id="283909"/>
    <lineage>
        <taxon>Eukaryota</taxon>
        <taxon>Metazoa</taxon>
        <taxon>Spiralia</taxon>
        <taxon>Lophotrochozoa</taxon>
        <taxon>Annelida</taxon>
        <taxon>Polychaeta</taxon>
        <taxon>Sedentaria</taxon>
        <taxon>Scolecida</taxon>
        <taxon>Capitellidae</taxon>
        <taxon>Capitella</taxon>
    </lineage>
</organism>
<dbReference type="GO" id="GO:0042148">
    <property type="term" value="P:DNA strand invasion"/>
    <property type="evidence" value="ECO:0007669"/>
    <property type="project" value="TreeGrafter"/>
</dbReference>
<dbReference type="GO" id="GO:0005813">
    <property type="term" value="C:centrosome"/>
    <property type="evidence" value="ECO:0007669"/>
    <property type="project" value="TreeGrafter"/>
</dbReference>
<dbReference type="Pfam" id="PF08423">
    <property type="entry name" value="Rad51"/>
    <property type="match status" value="1"/>
</dbReference>
<reference evidence="3" key="3">
    <citation type="submission" date="2015-06" db="UniProtKB">
        <authorList>
            <consortium name="EnsemblMetazoa"/>
        </authorList>
    </citation>
    <scope>IDENTIFICATION</scope>
</reference>
<sequence>MNDSESGAQLLARLGNRPTLQNLDPTLLPGGLQPKDVLELYGESGSGKTQSLLHWTAKCILPSSWNDLELNGLDAGVIFIDNDYHFNLIRLVGIMESTIIAHCEAQKKENPTEADLEELIKSSLSHLQLYHCSSSHQFAITLFSLESILGHQPETCVLMIDSISSFYWLDRHSGGDRYKEQEKNLTAACTAIDNLRTTYQISIISSTSPLVQKKGIAGEDYSDFLCKAWLRLVNRRILFSQKSQQNFMAKWISADKVASSRIFAIGEQGLIFTE</sequence>
<dbReference type="InterPro" id="IPR027417">
    <property type="entry name" value="P-loop_NTPase"/>
</dbReference>
<dbReference type="Gene3D" id="3.40.50.300">
    <property type="entry name" value="P-loop containing nucleotide triphosphate hydrolases"/>
    <property type="match status" value="1"/>
</dbReference>
<keyword evidence="4" id="KW-1185">Reference proteome</keyword>
<proteinExistence type="predicted"/>
<protein>
    <recommendedName>
        <fullName evidence="1">RecA family profile 1 domain-containing protein</fullName>
    </recommendedName>
</protein>
<name>R7T5F2_CAPTE</name>
<dbReference type="SUPFAM" id="SSF52540">
    <property type="entry name" value="P-loop containing nucleoside triphosphate hydrolases"/>
    <property type="match status" value="1"/>
</dbReference>
<dbReference type="AlphaFoldDB" id="R7T5F2"/>
<dbReference type="PANTHER" id="PTHR46644">
    <property type="entry name" value="DNA REPAIR PROTEIN XRCC2"/>
    <property type="match status" value="1"/>
</dbReference>
<dbReference type="InterPro" id="IPR013632">
    <property type="entry name" value="Rad51_C"/>
</dbReference>
<dbReference type="PANTHER" id="PTHR46644:SF2">
    <property type="entry name" value="DNA REPAIR PROTEIN XRCC2"/>
    <property type="match status" value="1"/>
</dbReference>
<dbReference type="Proteomes" id="UP000014760">
    <property type="component" value="Unassembled WGS sequence"/>
</dbReference>
<reference evidence="4" key="1">
    <citation type="submission" date="2012-12" db="EMBL/GenBank/DDBJ databases">
        <authorList>
            <person name="Hellsten U."/>
            <person name="Grimwood J."/>
            <person name="Chapman J.A."/>
            <person name="Shapiro H."/>
            <person name="Aerts A."/>
            <person name="Otillar R.P."/>
            <person name="Terry A.Y."/>
            <person name="Boore J.L."/>
            <person name="Simakov O."/>
            <person name="Marletaz F."/>
            <person name="Cho S.-J."/>
            <person name="Edsinger-Gonzales E."/>
            <person name="Havlak P."/>
            <person name="Kuo D.-H."/>
            <person name="Larsson T."/>
            <person name="Lv J."/>
            <person name="Arendt D."/>
            <person name="Savage R."/>
            <person name="Osoegawa K."/>
            <person name="de Jong P."/>
            <person name="Lindberg D.R."/>
            <person name="Seaver E.C."/>
            <person name="Weisblat D.A."/>
            <person name="Putnam N.H."/>
            <person name="Grigoriev I.V."/>
            <person name="Rokhsar D.S."/>
        </authorList>
    </citation>
    <scope>NUCLEOTIDE SEQUENCE</scope>
    <source>
        <strain evidence="4">I ESC-2004</strain>
    </source>
</reference>
<reference evidence="2 4" key="2">
    <citation type="journal article" date="2013" name="Nature">
        <title>Insights into bilaterian evolution from three spiralian genomes.</title>
        <authorList>
            <person name="Simakov O."/>
            <person name="Marletaz F."/>
            <person name="Cho S.J."/>
            <person name="Edsinger-Gonzales E."/>
            <person name="Havlak P."/>
            <person name="Hellsten U."/>
            <person name="Kuo D.H."/>
            <person name="Larsson T."/>
            <person name="Lv J."/>
            <person name="Arendt D."/>
            <person name="Savage R."/>
            <person name="Osoegawa K."/>
            <person name="de Jong P."/>
            <person name="Grimwood J."/>
            <person name="Chapman J.A."/>
            <person name="Shapiro H."/>
            <person name="Aerts A."/>
            <person name="Otillar R.P."/>
            <person name="Terry A.Y."/>
            <person name="Boore J.L."/>
            <person name="Grigoriev I.V."/>
            <person name="Lindberg D.R."/>
            <person name="Seaver E.C."/>
            <person name="Weisblat D.A."/>
            <person name="Putnam N.H."/>
            <person name="Rokhsar D.S."/>
        </authorList>
    </citation>
    <scope>NUCLEOTIDE SEQUENCE</scope>
    <source>
        <strain evidence="2 4">I ESC-2004</strain>
    </source>
</reference>
<dbReference type="GO" id="GO:0000400">
    <property type="term" value="F:four-way junction DNA binding"/>
    <property type="evidence" value="ECO:0007669"/>
    <property type="project" value="TreeGrafter"/>
</dbReference>
<dbReference type="EMBL" id="AMQN01033509">
    <property type="status" value="NOT_ANNOTATED_CDS"/>
    <property type="molecule type" value="Genomic_DNA"/>
</dbReference>
<dbReference type="FunCoup" id="R7T5F2">
    <property type="interactions" value="89"/>
</dbReference>
<accession>R7T5F2</accession>
<evidence type="ECO:0000259" key="1">
    <source>
        <dbReference type="PROSITE" id="PS50162"/>
    </source>
</evidence>
<dbReference type="HOGENOM" id="CLU_059815_1_0_1"/>
<dbReference type="GO" id="GO:0005657">
    <property type="term" value="C:replication fork"/>
    <property type="evidence" value="ECO:0007669"/>
    <property type="project" value="InterPro"/>
</dbReference>
<dbReference type="EMBL" id="KB311871">
    <property type="protein sequence ID" value="ELT88440.1"/>
    <property type="molecule type" value="Genomic_DNA"/>
</dbReference>
<gene>
    <name evidence="2" type="ORF">CAPTEDRAFT_151675</name>
</gene>
<evidence type="ECO:0000313" key="2">
    <source>
        <dbReference type="EMBL" id="ELT88440.1"/>
    </source>
</evidence>
<evidence type="ECO:0000313" key="4">
    <source>
        <dbReference type="Proteomes" id="UP000014760"/>
    </source>
</evidence>